<reference evidence="1" key="1">
    <citation type="submission" date="2022-08" db="EMBL/GenBank/DDBJ databases">
        <authorList>
            <person name="Gutierrez-Valencia J."/>
        </authorList>
    </citation>
    <scope>NUCLEOTIDE SEQUENCE</scope>
</reference>
<dbReference type="AlphaFoldDB" id="A0AAV0GSU3"/>
<evidence type="ECO:0000313" key="1">
    <source>
        <dbReference type="EMBL" id="CAI0376090.1"/>
    </source>
</evidence>
<protein>
    <submittedName>
        <fullName evidence="1">Uncharacterized protein</fullName>
    </submittedName>
</protein>
<dbReference type="Proteomes" id="UP001154282">
    <property type="component" value="Unassembled WGS sequence"/>
</dbReference>
<dbReference type="EMBL" id="CAMGYJ010000002">
    <property type="protein sequence ID" value="CAI0376090.1"/>
    <property type="molecule type" value="Genomic_DNA"/>
</dbReference>
<gene>
    <name evidence="1" type="ORF">LITE_LOCUS853</name>
</gene>
<evidence type="ECO:0000313" key="2">
    <source>
        <dbReference type="Proteomes" id="UP001154282"/>
    </source>
</evidence>
<proteinExistence type="predicted"/>
<name>A0AAV0GSU3_9ROSI</name>
<comment type="caution">
    <text evidence="1">The sequence shown here is derived from an EMBL/GenBank/DDBJ whole genome shotgun (WGS) entry which is preliminary data.</text>
</comment>
<keyword evidence="2" id="KW-1185">Reference proteome</keyword>
<sequence>MEFYGDYFHAPAPAGSLFSLRFGKDGKKMRLQKAAAGNQKGDNDETVHKIEVVEDGNFGESYTLLHDHHLGSSGEFSVHKSVASHHMVPTTGNVID</sequence>
<organism evidence="1 2">
    <name type="scientific">Linum tenue</name>
    <dbReference type="NCBI Taxonomy" id="586396"/>
    <lineage>
        <taxon>Eukaryota</taxon>
        <taxon>Viridiplantae</taxon>
        <taxon>Streptophyta</taxon>
        <taxon>Embryophyta</taxon>
        <taxon>Tracheophyta</taxon>
        <taxon>Spermatophyta</taxon>
        <taxon>Magnoliopsida</taxon>
        <taxon>eudicotyledons</taxon>
        <taxon>Gunneridae</taxon>
        <taxon>Pentapetalae</taxon>
        <taxon>rosids</taxon>
        <taxon>fabids</taxon>
        <taxon>Malpighiales</taxon>
        <taxon>Linaceae</taxon>
        <taxon>Linum</taxon>
    </lineage>
</organism>
<accession>A0AAV0GSU3</accession>